<reference evidence="5" key="1">
    <citation type="journal article" date="2013" name="Genome Announc.">
        <title>Draft genome sequence of the grapevine dieback fungus Eutypa lata UCR-EL1.</title>
        <authorList>
            <person name="Blanco-Ulate B."/>
            <person name="Rolshausen P.E."/>
            <person name="Cantu D."/>
        </authorList>
    </citation>
    <scope>NUCLEOTIDE SEQUENCE [LARGE SCALE GENOMIC DNA]</scope>
    <source>
        <strain evidence="5">UCR-EL1</strain>
    </source>
</reference>
<dbReference type="Proteomes" id="UP000012174">
    <property type="component" value="Unassembled WGS sequence"/>
</dbReference>
<feature type="binding site" evidence="3">
    <location>
        <position position="252"/>
    </location>
    <ligand>
        <name>dimethylallyl diphosphate</name>
        <dbReference type="ChEBI" id="CHEBI:57623"/>
    </ligand>
</feature>
<dbReference type="InterPro" id="IPR017795">
    <property type="entry name" value="ABBA_NscD-like"/>
</dbReference>
<sequence>MATMAHQSNDLPKVWQSLKNCLAPRDHDARFWWQLTGYQLAHMVDAAGYTIEKQYEILLFHYHLVVPRLGPAPDAAGSPKRISLLTYDCSPLEFSWKWNTSEGEPDIRYSWEPFNPGCATSDPLNHALSIDYIQNVGELVPGADFTLATHFLAEIESGDRTPSAFLHAAEFHRHKNLGLKSYFFPRNAGSLQSGDSTTREEWFQAIDKVSATNASRDLLMDFITNNSEGQVMVPAVLAVDDVPPSQSRLKLYFMTPHTSLSSLREVMTLGGRIEVPKANIEEIRSLIETLLGLPSDYPEDRNMPNADPVGNTWVDTKDLVHCFVYYFDIAPGRDKPEVKFYLPTRRFGPDDLTLSHRLMQWMTARGRGAYCDRYLAMMKAMGDHRGLENGQGVHSFITYQPNSHGEADIKSYFIPEVYHPARYAKTQQNGK</sequence>
<dbReference type="NCBIfam" id="TIGR03429">
    <property type="entry name" value="arom_pren_DMATS"/>
    <property type="match status" value="1"/>
</dbReference>
<dbReference type="SFLD" id="SFLDS00036">
    <property type="entry name" value="Aromatic_Prenyltransferase"/>
    <property type="match status" value="1"/>
</dbReference>
<protein>
    <submittedName>
        <fullName evidence="4">Putative dimethylallyl tryptophan synthase 1 protein</fullName>
    </submittedName>
</protein>
<dbReference type="eggNOG" id="ENOG502S2XP">
    <property type="taxonomic scope" value="Eukaryota"/>
</dbReference>
<feature type="binding site" evidence="3">
    <location>
        <position position="108"/>
    </location>
    <ligand>
        <name>dimethylallyl diphosphate</name>
        <dbReference type="ChEBI" id="CHEBI:57623"/>
    </ligand>
</feature>
<feature type="binding site" evidence="3">
    <location>
        <position position="250"/>
    </location>
    <ligand>
        <name>dimethylallyl diphosphate</name>
        <dbReference type="ChEBI" id="CHEBI:57623"/>
    </ligand>
</feature>
<keyword evidence="2" id="KW-0808">Transferase</keyword>
<dbReference type="Pfam" id="PF11991">
    <property type="entry name" value="Trp_DMAT"/>
    <property type="match status" value="1"/>
</dbReference>
<dbReference type="PANTHER" id="PTHR40627:SF4">
    <property type="entry name" value="PRENYLTRANSFERASE ASQH1-RELATED"/>
    <property type="match status" value="1"/>
</dbReference>
<dbReference type="AlphaFoldDB" id="M7TBS5"/>
<feature type="binding site" evidence="3">
    <location>
        <position position="182"/>
    </location>
    <ligand>
        <name>dimethylallyl diphosphate</name>
        <dbReference type="ChEBI" id="CHEBI:57623"/>
    </ligand>
</feature>
<evidence type="ECO:0000256" key="1">
    <source>
        <dbReference type="ARBA" id="ARBA00010209"/>
    </source>
</evidence>
<feature type="binding site" evidence="3">
    <location>
        <position position="93"/>
    </location>
    <ligand>
        <name>L-tryptophan</name>
        <dbReference type="ChEBI" id="CHEBI:57912"/>
    </ligand>
</feature>
<dbReference type="InterPro" id="IPR033964">
    <property type="entry name" value="ABBA"/>
</dbReference>
<dbReference type="GO" id="GO:0009820">
    <property type="term" value="P:alkaloid metabolic process"/>
    <property type="evidence" value="ECO:0007669"/>
    <property type="project" value="InterPro"/>
</dbReference>
<feature type="binding site" evidence="3">
    <location>
        <position position="248"/>
    </location>
    <ligand>
        <name>dimethylallyl diphosphate</name>
        <dbReference type="ChEBI" id="CHEBI:57623"/>
    </ligand>
</feature>
<evidence type="ECO:0000256" key="2">
    <source>
        <dbReference type="ARBA" id="ARBA00022679"/>
    </source>
</evidence>
<dbReference type="CDD" id="cd13929">
    <property type="entry name" value="PT-DMATS_CymD"/>
    <property type="match status" value="1"/>
</dbReference>
<dbReference type="SFLD" id="SFLDG01162">
    <property type="entry name" value="I"/>
    <property type="match status" value="1"/>
</dbReference>
<name>M7TBS5_EUTLA</name>
<dbReference type="InterPro" id="IPR012148">
    <property type="entry name" value="ABBA_DMATS-like"/>
</dbReference>
<evidence type="ECO:0000313" key="5">
    <source>
        <dbReference type="Proteomes" id="UP000012174"/>
    </source>
</evidence>
<organism evidence="4 5">
    <name type="scientific">Eutypa lata (strain UCR-EL1)</name>
    <name type="common">Grapevine dieback disease fungus</name>
    <name type="synonym">Eutypa armeniacae</name>
    <dbReference type="NCBI Taxonomy" id="1287681"/>
    <lineage>
        <taxon>Eukaryota</taxon>
        <taxon>Fungi</taxon>
        <taxon>Dikarya</taxon>
        <taxon>Ascomycota</taxon>
        <taxon>Pezizomycotina</taxon>
        <taxon>Sordariomycetes</taxon>
        <taxon>Xylariomycetidae</taxon>
        <taxon>Xylariales</taxon>
        <taxon>Diatrypaceae</taxon>
        <taxon>Eutypa</taxon>
    </lineage>
</organism>
<feature type="binding site" evidence="3">
    <location>
        <position position="180"/>
    </location>
    <ligand>
        <name>dimethylallyl diphosphate</name>
        <dbReference type="ChEBI" id="CHEBI:57623"/>
    </ligand>
</feature>
<accession>M7TBS5</accession>
<dbReference type="HOGENOM" id="CLU_037431_2_0_1"/>
<dbReference type="EMBL" id="KB706459">
    <property type="protein sequence ID" value="EMR67346.1"/>
    <property type="molecule type" value="Genomic_DNA"/>
</dbReference>
<evidence type="ECO:0000313" key="4">
    <source>
        <dbReference type="EMBL" id="EMR67346.1"/>
    </source>
</evidence>
<gene>
    <name evidence="4" type="ORF">UCREL1_5663</name>
</gene>
<dbReference type="PANTHER" id="PTHR40627">
    <property type="entry name" value="INDOLE PRENYLTRANSFERASE TDIB-RELATED"/>
    <property type="match status" value="1"/>
</dbReference>
<keyword evidence="5" id="KW-1185">Reference proteome</keyword>
<evidence type="ECO:0000256" key="3">
    <source>
        <dbReference type="PIRSR" id="PIRSR000509-1"/>
    </source>
</evidence>
<proteinExistence type="inferred from homology"/>
<dbReference type="OMA" id="KFYFQSP"/>
<feature type="binding site" evidence="3">
    <location>
        <position position="341"/>
    </location>
    <ligand>
        <name>dimethylallyl diphosphate</name>
        <dbReference type="ChEBI" id="CHEBI:57623"/>
    </ligand>
</feature>
<dbReference type="PIRSF" id="PIRSF000509">
    <property type="entry name" value="Trp_DMAT"/>
    <property type="match status" value="1"/>
</dbReference>
<dbReference type="OrthoDB" id="3354387at2759"/>
<dbReference type="GO" id="GO:0004659">
    <property type="term" value="F:prenyltransferase activity"/>
    <property type="evidence" value="ECO:0007669"/>
    <property type="project" value="TreeGrafter"/>
</dbReference>
<dbReference type="KEGG" id="ela:UCREL1_5663"/>
<comment type="similarity">
    <text evidence="1">Belongs to the tryptophan dimethylallyltransferase family.</text>
</comment>